<dbReference type="InterPro" id="IPR051093">
    <property type="entry name" value="Neuroligin/BSAL"/>
</dbReference>
<dbReference type="PANTHER" id="PTHR43903">
    <property type="entry name" value="NEUROLIGIN"/>
    <property type="match status" value="1"/>
</dbReference>
<dbReference type="Pfam" id="PF00135">
    <property type="entry name" value="COesterase"/>
    <property type="match status" value="1"/>
</dbReference>
<dbReference type="SUPFAM" id="SSF53474">
    <property type="entry name" value="alpha/beta-Hydrolases"/>
    <property type="match status" value="1"/>
</dbReference>
<evidence type="ECO:0000313" key="7">
    <source>
        <dbReference type="RefSeq" id="XP_012938225.2"/>
    </source>
</evidence>
<evidence type="ECO:0000256" key="2">
    <source>
        <dbReference type="ARBA" id="ARBA00022729"/>
    </source>
</evidence>
<evidence type="ECO:0000256" key="3">
    <source>
        <dbReference type="ARBA" id="ARBA00022801"/>
    </source>
</evidence>
<organism evidence="6 7">
    <name type="scientific">Aplysia californica</name>
    <name type="common">California sea hare</name>
    <dbReference type="NCBI Taxonomy" id="6500"/>
    <lineage>
        <taxon>Eukaryota</taxon>
        <taxon>Metazoa</taxon>
        <taxon>Spiralia</taxon>
        <taxon>Lophotrochozoa</taxon>
        <taxon>Mollusca</taxon>
        <taxon>Gastropoda</taxon>
        <taxon>Heterobranchia</taxon>
        <taxon>Euthyneura</taxon>
        <taxon>Tectipleura</taxon>
        <taxon>Aplysiida</taxon>
        <taxon>Aplysioidea</taxon>
        <taxon>Aplysiidae</taxon>
        <taxon>Aplysia</taxon>
    </lineage>
</organism>
<dbReference type="PROSITE" id="PS00941">
    <property type="entry name" value="CARBOXYLESTERASE_B_2"/>
    <property type="match status" value="1"/>
</dbReference>
<dbReference type="Gene3D" id="3.40.50.1820">
    <property type="entry name" value="alpha/beta hydrolase"/>
    <property type="match status" value="1"/>
</dbReference>
<dbReference type="GeneID" id="101862649"/>
<dbReference type="InterPro" id="IPR002018">
    <property type="entry name" value="CarbesteraseB"/>
</dbReference>
<evidence type="ECO:0000256" key="4">
    <source>
        <dbReference type="RuleBase" id="RU361235"/>
    </source>
</evidence>
<gene>
    <name evidence="7" type="primary">LOC101862649</name>
</gene>
<evidence type="ECO:0000256" key="1">
    <source>
        <dbReference type="ARBA" id="ARBA00005964"/>
    </source>
</evidence>
<dbReference type="RefSeq" id="XP_012938225.2">
    <property type="nucleotide sequence ID" value="XM_013082771.2"/>
</dbReference>
<dbReference type="InterPro" id="IPR029058">
    <property type="entry name" value="AB_hydrolase_fold"/>
</dbReference>
<feature type="chain" id="PRO_5045009016" description="Carboxylic ester hydrolase" evidence="4">
    <location>
        <begin position="22"/>
        <end position="577"/>
    </location>
</feature>
<evidence type="ECO:0000313" key="6">
    <source>
        <dbReference type="Proteomes" id="UP000694888"/>
    </source>
</evidence>
<dbReference type="InterPro" id="IPR019826">
    <property type="entry name" value="Carboxylesterase_B_AS"/>
</dbReference>
<comment type="similarity">
    <text evidence="1 4">Belongs to the type-B carboxylesterase/lipase family.</text>
</comment>
<name>A0ABM1A0B4_APLCA</name>
<proteinExistence type="inferred from homology"/>
<dbReference type="PROSITE" id="PS00122">
    <property type="entry name" value="CARBOXYLESTERASE_B_1"/>
    <property type="match status" value="1"/>
</dbReference>
<protein>
    <recommendedName>
        <fullName evidence="4">Carboxylic ester hydrolase</fullName>
        <ecNumber evidence="4">3.1.1.-</ecNumber>
    </recommendedName>
</protein>
<dbReference type="EC" id="3.1.1.-" evidence="4"/>
<evidence type="ECO:0000259" key="5">
    <source>
        <dbReference type="Pfam" id="PF00135"/>
    </source>
</evidence>
<feature type="signal peptide" evidence="4">
    <location>
        <begin position="1"/>
        <end position="21"/>
    </location>
</feature>
<accession>A0ABM1A0B4</accession>
<keyword evidence="2 4" id="KW-0732">Signal</keyword>
<feature type="domain" description="Carboxylesterase type B" evidence="5">
    <location>
        <begin position="35"/>
        <end position="544"/>
    </location>
</feature>
<reference evidence="7" key="1">
    <citation type="submission" date="2025-08" db="UniProtKB">
        <authorList>
            <consortium name="RefSeq"/>
        </authorList>
    </citation>
    <scope>IDENTIFICATION</scope>
</reference>
<dbReference type="InterPro" id="IPR019819">
    <property type="entry name" value="Carboxylesterase_B_CS"/>
</dbReference>
<sequence length="577" mass="62815">MATAWLLQALCTTVLSNGALQARQAGATNNFFLANTTSGTLRGQIVSGPSVPVARFAGIPYVKPPTDFSVSGPLRFKAPVAPDSWTGVRDALGFRDECLQRVGLNDRFRNPNASHSEDCLYLNVYTPTKRTSNAPLPVMVFIHGGGYNAGSGSSYDASYVAAKGVVFVTFEYRLDLFGFLSTEDDTLPGNYGMLDQVAALKWVKNNIAAFGGDPNLVTIAGQSAGSACVSLLTLSPLAKGLFQRAIMESGSALSPWAIEFPGNRMTPRISARLISEAVNCNDLNNSTALLSCLQKADANALLKASLGITVAAQATLINIPRIETTFGFLPDKPSTLLARGQINHVDTLRGFNSDEFGGMIPTFFGKNPPVVTMNVAKQVLRSQTTQFTNLDREDIVNVMKTSFIKDRSTPATIQRGTLDAVDYFVFGAPMVMELAKVVSYVPEKKHYLYQFNYRPSFSKAPQWMSALHGIEMLFLFDVRQQMFTDKGNGPPNAEDIQVSQQIMERWTNFAKTGNPTSTVPNGGATWNQYRSTTPNYLQINSASQEKVLSPNEIINYYRQILDTLQGPSSTPIVPIVG</sequence>
<keyword evidence="3 4" id="KW-0378">Hydrolase</keyword>
<dbReference type="Proteomes" id="UP000694888">
    <property type="component" value="Unplaced"/>
</dbReference>
<keyword evidence="6" id="KW-1185">Reference proteome</keyword>